<gene>
    <name evidence="4" type="ORF">OL234_06660</name>
</gene>
<evidence type="ECO:0000313" key="5">
    <source>
        <dbReference type="Proteomes" id="UP001179647"/>
    </source>
</evidence>
<proteinExistence type="predicted"/>
<dbReference type="AlphaFoldDB" id="A0AAF0CTP3"/>
<dbReference type="InterPro" id="IPR001647">
    <property type="entry name" value="HTH_TetR"/>
</dbReference>
<dbReference type="GO" id="GO:0003677">
    <property type="term" value="F:DNA binding"/>
    <property type="evidence" value="ECO:0007669"/>
    <property type="project" value="UniProtKB-UniRule"/>
</dbReference>
<evidence type="ECO:0000256" key="1">
    <source>
        <dbReference type="ARBA" id="ARBA00023125"/>
    </source>
</evidence>
<dbReference type="KEGG" id="vie:OL234_06660"/>
<dbReference type="Pfam" id="PF17924">
    <property type="entry name" value="TetR_C_19"/>
    <property type="match status" value="1"/>
</dbReference>
<dbReference type="PANTHER" id="PTHR43479:SF11">
    <property type="entry name" value="ACREF_ENVCD OPERON REPRESSOR-RELATED"/>
    <property type="match status" value="1"/>
</dbReference>
<feature type="domain" description="HTH tetR-type" evidence="3">
    <location>
        <begin position="11"/>
        <end position="71"/>
    </location>
</feature>
<dbReference type="Gene3D" id="1.10.357.10">
    <property type="entry name" value="Tetracycline Repressor, domain 2"/>
    <property type="match status" value="1"/>
</dbReference>
<feature type="DNA-binding region" description="H-T-H motif" evidence="2">
    <location>
        <begin position="34"/>
        <end position="53"/>
    </location>
</feature>
<evidence type="ECO:0000259" key="3">
    <source>
        <dbReference type="PROSITE" id="PS50977"/>
    </source>
</evidence>
<dbReference type="InterPro" id="IPR009057">
    <property type="entry name" value="Homeodomain-like_sf"/>
</dbReference>
<sequence length="206" mass="24401">MPKETFLNLPTHKKELILKAALKEFSQYNIHEASVANIVRDSNISRGSFYKYFVDIEDLYYYLYHEITSQAHGTVIDALKSANGDLFLGLENYLADLVTAFSEDKYHDYFKVVTLNLNYVTQRKLAKKETNLKPTNPVDFTKLIQTEKLTITSQEDLLDFFKVFVPVIHECLNDYFANDWRYEQLMEEYHRRIKWLKYGILKKENE</sequence>
<keyword evidence="1 2" id="KW-0238">DNA-binding</keyword>
<dbReference type="EMBL" id="CP110232">
    <property type="protein sequence ID" value="WEG72664.1"/>
    <property type="molecule type" value="Genomic_DNA"/>
</dbReference>
<keyword evidence="5" id="KW-1185">Reference proteome</keyword>
<dbReference type="Proteomes" id="UP001179647">
    <property type="component" value="Chromosome"/>
</dbReference>
<dbReference type="PANTHER" id="PTHR43479">
    <property type="entry name" value="ACREF/ENVCD OPERON REPRESSOR-RELATED"/>
    <property type="match status" value="1"/>
</dbReference>
<reference evidence="4" key="1">
    <citation type="submission" date="2022-10" db="EMBL/GenBank/DDBJ databases">
        <title>Vagococcus sp. isolated from poultry meat.</title>
        <authorList>
            <person name="Johansson P."/>
            <person name="Bjorkroth J."/>
        </authorList>
    </citation>
    <scope>NUCLEOTIDE SEQUENCE</scope>
    <source>
        <strain evidence="4">STAA11</strain>
    </source>
</reference>
<evidence type="ECO:0000256" key="2">
    <source>
        <dbReference type="PROSITE-ProRule" id="PRU00335"/>
    </source>
</evidence>
<organism evidence="4 5">
    <name type="scientific">Vagococcus intermedius</name>
    <dbReference type="NCBI Taxonomy" id="2991418"/>
    <lineage>
        <taxon>Bacteria</taxon>
        <taxon>Bacillati</taxon>
        <taxon>Bacillota</taxon>
        <taxon>Bacilli</taxon>
        <taxon>Lactobacillales</taxon>
        <taxon>Enterococcaceae</taxon>
        <taxon>Vagococcus</taxon>
    </lineage>
</organism>
<dbReference type="RefSeq" id="WP_275468466.1">
    <property type="nucleotide sequence ID" value="NZ_CP110232.1"/>
</dbReference>
<dbReference type="PROSITE" id="PS50977">
    <property type="entry name" value="HTH_TETR_2"/>
    <property type="match status" value="1"/>
</dbReference>
<name>A0AAF0CTP3_9ENTE</name>
<dbReference type="InterPro" id="IPR050624">
    <property type="entry name" value="HTH-type_Tx_Regulator"/>
</dbReference>
<protein>
    <submittedName>
        <fullName evidence="4">TetR/AcrR family transcriptional regulator</fullName>
    </submittedName>
</protein>
<dbReference type="SUPFAM" id="SSF46689">
    <property type="entry name" value="Homeodomain-like"/>
    <property type="match status" value="1"/>
</dbReference>
<evidence type="ECO:0000313" key="4">
    <source>
        <dbReference type="EMBL" id="WEG72664.1"/>
    </source>
</evidence>
<dbReference type="Pfam" id="PF00440">
    <property type="entry name" value="TetR_N"/>
    <property type="match status" value="1"/>
</dbReference>
<accession>A0AAF0CTP3</accession>